<dbReference type="AlphaFoldDB" id="A0A1Y3PHD5"/>
<dbReference type="GO" id="GO:0006260">
    <property type="term" value="P:DNA replication"/>
    <property type="evidence" value="ECO:0007669"/>
    <property type="project" value="TreeGrafter"/>
</dbReference>
<dbReference type="InterPro" id="IPR009928">
    <property type="entry name" value="DnaI_N"/>
</dbReference>
<dbReference type="GO" id="GO:0005524">
    <property type="term" value="F:ATP binding"/>
    <property type="evidence" value="ECO:0007669"/>
    <property type="project" value="InterPro"/>
</dbReference>
<name>A0A1Y3PHD5_9BACI</name>
<protein>
    <recommendedName>
        <fullName evidence="5">Primosomal protein DnaI</fullName>
    </recommendedName>
</protein>
<dbReference type="SUPFAM" id="SSF52540">
    <property type="entry name" value="P-loop containing nucleoside triphosphate hydrolases"/>
    <property type="match status" value="1"/>
</dbReference>
<dbReference type="NCBIfam" id="NF006505">
    <property type="entry name" value="PRK08939.1"/>
    <property type="match status" value="1"/>
</dbReference>
<comment type="caution">
    <text evidence="3">The sequence shown here is derived from an EMBL/GenBank/DDBJ whole genome shotgun (WGS) entry which is preliminary data.</text>
</comment>
<dbReference type="Gene3D" id="3.40.50.300">
    <property type="entry name" value="P-loop containing nucleotide triphosphate hydrolases"/>
    <property type="match status" value="1"/>
</dbReference>
<dbReference type="PANTHER" id="PTHR30050">
    <property type="entry name" value="CHROMOSOMAL REPLICATION INITIATOR PROTEIN DNAA"/>
    <property type="match status" value="1"/>
</dbReference>
<feature type="domain" description="IstB-like ATP-binding" evidence="1">
    <location>
        <begin position="159"/>
        <end position="305"/>
    </location>
</feature>
<accession>A0A1Y3PHD5</accession>
<dbReference type="PANTHER" id="PTHR30050:SF8">
    <property type="entry name" value="PRIMOSOMAL PROTEIN DNAI"/>
    <property type="match status" value="1"/>
</dbReference>
<dbReference type="InterPro" id="IPR027417">
    <property type="entry name" value="P-loop_NTPase"/>
</dbReference>
<dbReference type="CDD" id="cd00009">
    <property type="entry name" value="AAA"/>
    <property type="match status" value="1"/>
</dbReference>
<organism evidence="3 4">
    <name type="scientific">Bacillus thermozeamaize</name>
    <dbReference type="NCBI Taxonomy" id="230954"/>
    <lineage>
        <taxon>Bacteria</taxon>
        <taxon>Bacillati</taxon>
        <taxon>Bacillota</taxon>
        <taxon>Bacilli</taxon>
        <taxon>Bacillales</taxon>
        <taxon>Bacillaceae</taxon>
        <taxon>Bacillus</taxon>
    </lineage>
</organism>
<evidence type="ECO:0000313" key="3">
    <source>
        <dbReference type="EMBL" id="OUM86750.1"/>
    </source>
</evidence>
<dbReference type="Proteomes" id="UP000196475">
    <property type="component" value="Unassembled WGS sequence"/>
</dbReference>
<evidence type="ECO:0000313" key="4">
    <source>
        <dbReference type="Proteomes" id="UP000196475"/>
    </source>
</evidence>
<evidence type="ECO:0000259" key="1">
    <source>
        <dbReference type="Pfam" id="PF01695"/>
    </source>
</evidence>
<dbReference type="Pfam" id="PF01695">
    <property type="entry name" value="IstB_IS21"/>
    <property type="match status" value="1"/>
</dbReference>
<sequence length="310" mass="36048">MEPIRNWISSAHRAQQQMDEKWQELKNAPEIRALLRQYPDLPETTWKRSILRLQQYVEERRHCARCPGLEQCPNLLQGYQSEITCQPPYLYLSYQKCPRLRSKELQQRQTELIRSHYVPEEILAASFHTIERDLPRIDALNAVMEFCLSYEVGKRMPGLYLYGPLGVGKSRMMGAACRKLAERGIPSIMVYLPEFLREVKDAIQDGRVQEKVDVLKQVPVLVLDDIGAETVSSWVRDEILGPILQARVNAGFPTLYTSNLNYDELEEHLAYSHKGGVEAMKAKRIMERIRYETRAYYVGGENRRKSKWTS</sequence>
<evidence type="ECO:0008006" key="5">
    <source>
        <dbReference type="Google" id="ProtNLM"/>
    </source>
</evidence>
<gene>
    <name evidence="3" type="ORF">BAA01_03925</name>
</gene>
<evidence type="ECO:0000259" key="2">
    <source>
        <dbReference type="Pfam" id="PF07319"/>
    </source>
</evidence>
<feature type="domain" description="Primosomal DnaI N-terminal" evidence="2">
    <location>
        <begin position="1"/>
        <end position="94"/>
    </location>
</feature>
<dbReference type="EMBL" id="LZRT01000086">
    <property type="protein sequence ID" value="OUM86750.1"/>
    <property type="molecule type" value="Genomic_DNA"/>
</dbReference>
<dbReference type="Pfam" id="PF07319">
    <property type="entry name" value="DnaI_N"/>
    <property type="match status" value="1"/>
</dbReference>
<reference evidence="4" key="1">
    <citation type="submission" date="2016-06" db="EMBL/GenBank/DDBJ databases">
        <authorList>
            <person name="Nascimento L."/>
            <person name="Pereira R.V."/>
            <person name="Martins L.F."/>
            <person name="Quaggio R.B."/>
            <person name="Silva A.M."/>
            <person name="Setubal J.C."/>
        </authorList>
    </citation>
    <scope>NUCLEOTIDE SEQUENCE [LARGE SCALE GENOMIC DNA]</scope>
</reference>
<proteinExistence type="predicted"/>
<dbReference type="InterPro" id="IPR002611">
    <property type="entry name" value="IstB_ATP-bd"/>
</dbReference>